<dbReference type="Gene3D" id="3.60.15.10">
    <property type="entry name" value="Ribonuclease Z/Hydroxyacylglutathione hydrolase-like"/>
    <property type="match status" value="1"/>
</dbReference>
<reference evidence="3 4" key="1">
    <citation type="journal article" date="2022" name="Res Sq">
        <title>Evolution of multicellular longitudinally dividing oral cavity symbionts (Neisseriaceae).</title>
        <authorList>
            <person name="Nyongesa S."/>
            <person name="Weber P."/>
            <person name="Bernet E."/>
            <person name="Pullido F."/>
            <person name="Nieckarz M."/>
            <person name="Delaby M."/>
            <person name="Nieves C."/>
            <person name="Viehboeck T."/>
            <person name="Krause N."/>
            <person name="Rivera-Millot A."/>
            <person name="Nakamura A."/>
            <person name="Vischer N."/>
            <person name="VanNieuwenhze M."/>
            <person name="Brun Y."/>
            <person name="Cava F."/>
            <person name="Bulgheresi S."/>
            <person name="Veyrier F."/>
        </authorList>
    </citation>
    <scope>NUCLEOTIDE SEQUENCE [LARGE SCALE GENOMIC DNA]</scope>
    <source>
        <strain evidence="3 4">SN4</strain>
    </source>
</reference>
<dbReference type="NCBIfam" id="NF012229">
    <property type="entry name" value="bla_class_B_core"/>
    <property type="match status" value="1"/>
</dbReference>
<evidence type="ECO:0000256" key="1">
    <source>
        <dbReference type="SAM" id="SignalP"/>
    </source>
</evidence>
<dbReference type="PANTHER" id="PTHR42951">
    <property type="entry name" value="METALLO-BETA-LACTAMASE DOMAIN-CONTAINING"/>
    <property type="match status" value="1"/>
</dbReference>
<dbReference type="InterPro" id="IPR050855">
    <property type="entry name" value="NDM-1-like"/>
</dbReference>
<dbReference type="PANTHER" id="PTHR42951:SF17">
    <property type="entry name" value="METALLO-BETA-LACTAMASE DOMAIN-CONTAINING PROTEIN"/>
    <property type="match status" value="1"/>
</dbReference>
<dbReference type="InterPro" id="IPR001279">
    <property type="entry name" value="Metallo-B-lactamas"/>
</dbReference>
<keyword evidence="1" id="KW-0732">Signal</keyword>
<evidence type="ECO:0000259" key="2">
    <source>
        <dbReference type="SMART" id="SM00849"/>
    </source>
</evidence>
<protein>
    <submittedName>
        <fullName evidence="3">HARLDQ motif MBL-fold protein</fullName>
    </submittedName>
</protein>
<dbReference type="EMBL" id="CP091511">
    <property type="protein sequence ID" value="UOO89462.1"/>
    <property type="molecule type" value="Genomic_DNA"/>
</dbReference>
<dbReference type="NCBIfam" id="NF033105">
    <property type="entry name" value="bla_subclass_B3"/>
    <property type="match status" value="1"/>
</dbReference>
<evidence type="ECO:0000313" key="3">
    <source>
        <dbReference type="EMBL" id="UOO89462.1"/>
    </source>
</evidence>
<feature type="chain" id="PRO_5045778679" evidence="1">
    <location>
        <begin position="23"/>
        <end position="301"/>
    </location>
</feature>
<sequence>MMKPHNILFSAVLALCLPASHAALHPDQALIAAPPMSLFQGWNAPIEPFEIYPQVYYVGTDNLSSILFDTGKGLVLIDSGIDASAPQIKANIAKLGFEISEVKYLLNSHARLDQAGGFAQLKAWSGAKLVASAANAEMLANGAAEDFALGDQLRFPPVQADIIVGDGDAIRLGKLRFTAHLTPGHLPGATSWSTEVGSLWHKQKVVYADSLFTGGYSLLNNKNYPNIVSDMRHTFATLNGLQADIFLANKADRFQMKAKLAKLKAGDKHAFIDRTGLQTYVAAGQRDFEQQLSQQLHPSHP</sequence>
<dbReference type="NCBIfam" id="NF000405">
    <property type="entry name" value="HARLDQ_not_B3"/>
    <property type="match status" value="1"/>
</dbReference>
<organism evidence="3 4">
    <name type="scientific">Vitreoscilla massiliensis</name>
    <dbReference type="NCBI Taxonomy" id="1689272"/>
    <lineage>
        <taxon>Bacteria</taxon>
        <taxon>Pseudomonadati</taxon>
        <taxon>Pseudomonadota</taxon>
        <taxon>Betaproteobacteria</taxon>
        <taxon>Neisseriales</taxon>
        <taxon>Neisseriaceae</taxon>
        <taxon>Vitreoscilla</taxon>
    </lineage>
</organism>
<proteinExistence type="predicted"/>
<dbReference type="RefSeq" id="WP_199822591.1">
    <property type="nucleotide sequence ID" value="NZ_CABKVG010000010.1"/>
</dbReference>
<dbReference type="InterPro" id="IPR036866">
    <property type="entry name" value="RibonucZ/Hydroxyglut_hydro"/>
</dbReference>
<accession>A0ABY4E1Q3</accession>
<dbReference type="Proteomes" id="UP000832011">
    <property type="component" value="Chromosome"/>
</dbReference>
<keyword evidence="4" id="KW-1185">Reference proteome</keyword>
<dbReference type="Pfam" id="PF00753">
    <property type="entry name" value="Lactamase_B"/>
    <property type="match status" value="1"/>
</dbReference>
<feature type="domain" description="Metallo-beta-lactamase" evidence="2">
    <location>
        <begin position="62"/>
        <end position="250"/>
    </location>
</feature>
<name>A0ABY4E1Q3_9NEIS</name>
<gene>
    <name evidence="3" type="ORF">LVJ82_00330</name>
</gene>
<dbReference type="SMART" id="SM00849">
    <property type="entry name" value="Lactamase_B"/>
    <property type="match status" value="1"/>
</dbReference>
<feature type="signal peptide" evidence="1">
    <location>
        <begin position="1"/>
        <end position="22"/>
    </location>
</feature>
<evidence type="ECO:0000313" key="4">
    <source>
        <dbReference type="Proteomes" id="UP000832011"/>
    </source>
</evidence>
<dbReference type="SUPFAM" id="SSF56281">
    <property type="entry name" value="Metallo-hydrolase/oxidoreductase"/>
    <property type="match status" value="1"/>
</dbReference>